<proteinExistence type="predicted"/>
<accession>R5ZUT5</accession>
<evidence type="ECO:0000313" key="2">
    <source>
        <dbReference type="Proteomes" id="UP000018175"/>
    </source>
</evidence>
<dbReference type="EMBL" id="CBBU010000009">
    <property type="protein sequence ID" value="CDA38311.1"/>
    <property type="molecule type" value="Genomic_DNA"/>
</dbReference>
<sequence length="130" mass="15142">MTFFCCEKGLWRMNDHHDQIIQTHFFQSLINTLGCRLIGLMLRSDLRYDKKLLSRHTTGSDTFTDTALITVSLRCINMTVARCNSSPNCICRVRIINKPCSKSKLWYLHTVVQCIIFAQNTHQFLPKLFN</sequence>
<dbReference type="AlphaFoldDB" id="R5ZUT5"/>
<name>R5ZUT5_9FIRM</name>
<gene>
    <name evidence="1" type="ORF">BN765_01023</name>
</gene>
<organism evidence="1 2">
    <name type="scientific">Lachnospira eligens CAG:72</name>
    <dbReference type="NCBI Taxonomy" id="1263077"/>
    <lineage>
        <taxon>Bacteria</taxon>
        <taxon>Bacillati</taxon>
        <taxon>Bacillota</taxon>
        <taxon>Clostridia</taxon>
        <taxon>Lachnospirales</taxon>
        <taxon>Lachnospiraceae</taxon>
        <taxon>Lachnospira</taxon>
    </lineage>
</organism>
<protein>
    <submittedName>
        <fullName evidence="1">Uncharacterized protein</fullName>
    </submittedName>
</protein>
<comment type="caution">
    <text evidence="1">The sequence shown here is derived from an EMBL/GenBank/DDBJ whole genome shotgun (WGS) entry which is preliminary data.</text>
</comment>
<evidence type="ECO:0000313" key="1">
    <source>
        <dbReference type="EMBL" id="CDA38311.1"/>
    </source>
</evidence>
<reference evidence="1" key="1">
    <citation type="submission" date="2012-11" db="EMBL/GenBank/DDBJ databases">
        <title>Dependencies among metagenomic species, viruses, plasmids and units of genetic variation.</title>
        <authorList>
            <person name="Nielsen H.B."/>
            <person name="Almeida M."/>
            <person name="Juncker A.S."/>
            <person name="Rasmussen S."/>
            <person name="Li J."/>
            <person name="Sunagawa S."/>
            <person name="Plichta D."/>
            <person name="Gautier L."/>
            <person name="Le Chatelier E."/>
            <person name="Peletier E."/>
            <person name="Bonde I."/>
            <person name="Nielsen T."/>
            <person name="Manichanh C."/>
            <person name="Arumugam M."/>
            <person name="Batto J."/>
            <person name="Santos M.B.Q.D."/>
            <person name="Blom N."/>
            <person name="Borruel N."/>
            <person name="Burgdorf K.S."/>
            <person name="Boumezbeur F."/>
            <person name="Casellas F."/>
            <person name="Dore J."/>
            <person name="Guarner F."/>
            <person name="Hansen T."/>
            <person name="Hildebrand F."/>
            <person name="Kaas R.S."/>
            <person name="Kennedy S."/>
            <person name="Kristiansen K."/>
            <person name="Kultima J.R."/>
            <person name="Leonard P."/>
            <person name="Levenez F."/>
            <person name="Lund O."/>
            <person name="Moumen B."/>
            <person name="Le Paslier D."/>
            <person name="Pons N."/>
            <person name="Pedersen O."/>
            <person name="Prifti E."/>
            <person name="Qin J."/>
            <person name="Raes J."/>
            <person name="Tap J."/>
            <person name="Tims S."/>
            <person name="Ussery D.W."/>
            <person name="Yamada T."/>
            <person name="MetaHit consortium"/>
            <person name="Renault P."/>
            <person name="Sicheritz-Ponten T."/>
            <person name="Bork P."/>
            <person name="Wang J."/>
            <person name="Brunak S."/>
            <person name="Ehrlich S.D."/>
        </authorList>
    </citation>
    <scope>NUCLEOTIDE SEQUENCE [LARGE SCALE GENOMIC DNA]</scope>
</reference>
<dbReference type="Proteomes" id="UP000018175">
    <property type="component" value="Unassembled WGS sequence"/>
</dbReference>